<evidence type="ECO:0000313" key="5">
    <source>
        <dbReference type="Proteomes" id="UP000240418"/>
    </source>
</evidence>
<organism evidence="4 5">
    <name type="scientific">Shimia abyssi</name>
    <dbReference type="NCBI Taxonomy" id="1662395"/>
    <lineage>
        <taxon>Bacteria</taxon>
        <taxon>Pseudomonadati</taxon>
        <taxon>Pseudomonadota</taxon>
        <taxon>Alphaproteobacteria</taxon>
        <taxon>Rhodobacterales</taxon>
        <taxon>Roseobacteraceae</taxon>
    </lineage>
</organism>
<dbReference type="RefSeq" id="WP_106606897.1">
    <property type="nucleotide sequence ID" value="NZ_PYGJ01000001.1"/>
</dbReference>
<proteinExistence type="predicted"/>
<dbReference type="CDD" id="cd04301">
    <property type="entry name" value="NAT_SF"/>
    <property type="match status" value="1"/>
</dbReference>
<dbReference type="PANTHER" id="PTHR43420">
    <property type="entry name" value="ACETYLTRANSFERASE"/>
    <property type="match status" value="1"/>
</dbReference>
<dbReference type="Gene3D" id="3.40.630.30">
    <property type="match status" value="1"/>
</dbReference>
<evidence type="ECO:0000256" key="1">
    <source>
        <dbReference type="ARBA" id="ARBA00022679"/>
    </source>
</evidence>
<dbReference type="Pfam" id="PF00583">
    <property type="entry name" value="Acetyltransf_1"/>
    <property type="match status" value="1"/>
</dbReference>
<dbReference type="Proteomes" id="UP000240418">
    <property type="component" value="Unassembled WGS sequence"/>
</dbReference>
<dbReference type="InterPro" id="IPR050680">
    <property type="entry name" value="YpeA/RimI_acetyltransf"/>
</dbReference>
<comment type="caution">
    <text evidence="4">The sequence shown here is derived from an EMBL/GenBank/DDBJ whole genome shotgun (WGS) entry which is preliminary data.</text>
</comment>
<sequence length="197" mass="21677">MRDITVTPGFTDSERPQVVDLYWQAFSGKLGLVMRPTKKALAFFNAALNPDFALVARDHNGLLLGVVGFKTAKGALVDAGYSEMARHYGHFGTLWRVALLALLERDTVSDTLLMDGIFVAASARGRGVGTILLNAIKAEAVHRSVSFVRLDVIDTNPRARALYEREGFKPTGVEHLGPLRLVFGFKSSTKMVWRVET</sequence>
<evidence type="ECO:0000313" key="4">
    <source>
        <dbReference type="EMBL" id="PSL22224.1"/>
    </source>
</evidence>
<keyword evidence="2" id="KW-0012">Acyltransferase</keyword>
<dbReference type="OrthoDB" id="273614at2"/>
<dbReference type="EMBL" id="PYGJ01000001">
    <property type="protein sequence ID" value="PSL22224.1"/>
    <property type="molecule type" value="Genomic_DNA"/>
</dbReference>
<reference evidence="4 5" key="1">
    <citation type="submission" date="2018-03" db="EMBL/GenBank/DDBJ databases">
        <title>Genomic Encyclopedia of Archaeal and Bacterial Type Strains, Phase II (KMG-II): from individual species to whole genera.</title>
        <authorList>
            <person name="Goeker M."/>
        </authorList>
    </citation>
    <scope>NUCLEOTIDE SEQUENCE [LARGE SCALE GENOMIC DNA]</scope>
    <source>
        <strain evidence="4 5">DSM 100673</strain>
    </source>
</reference>
<keyword evidence="1 4" id="KW-0808">Transferase</keyword>
<dbReference type="PROSITE" id="PS51186">
    <property type="entry name" value="GNAT"/>
    <property type="match status" value="1"/>
</dbReference>
<dbReference type="InterPro" id="IPR000182">
    <property type="entry name" value="GNAT_dom"/>
</dbReference>
<dbReference type="InterPro" id="IPR016181">
    <property type="entry name" value="Acyl_CoA_acyltransferase"/>
</dbReference>
<keyword evidence="5" id="KW-1185">Reference proteome</keyword>
<evidence type="ECO:0000259" key="3">
    <source>
        <dbReference type="PROSITE" id="PS51186"/>
    </source>
</evidence>
<dbReference type="SUPFAM" id="SSF55729">
    <property type="entry name" value="Acyl-CoA N-acyltransferases (Nat)"/>
    <property type="match status" value="1"/>
</dbReference>
<feature type="domain" description="N-acetyltransferase" evidence="3">
    <location>
        <begin position="1"/>
        <end position="196"/>
    </location>
</feature>
<dbReference type="GO" id="GO:0016747">
    <property type="term" value="F:acyltransferase activity, transferring groups other than amino-acyl groups"/>
    <property type="evidence" value="ECO:0007669"/>
    <property type="project" value="InterPro"/>
</dbReference>
<protein>
    <submittedName>
        <fullName evidence="4">Acetyltransferase (GNAT) family protein</fullName>
    </submittedName>
</protein>
<dbReference type="AlphaFoldDB" id="A0A2P8FKH2"/>
<accession>A0A2P8FKH2</accession>
<gene>
    <name evidence="4" type="ORF">CLV88_101649</name>
</gene>
<evidence type="ECO:0000256" key="2">
    <source>
        <dbReference type="ARBA" id="ARBA00023315"/>
    </source>
</evidence>
<name>A0A2P8FKH2_9RHOB</name>